<dbReference type="PRINTS" id="PR00035">
    <property type="entry name" value="HTHGNTR"/>
</dbReference>
<dbReference type="PANTHER" id="PTHR44846">
    <property type="entry name" value="MANNOSYL-D-GLYCERATE TRANSPORT/METABOLISM SYSTEM REPRESSOR MNGR-RELATED"/>
    <property type="match status" value="1"/>
</dbReference>
<dbReference type="InterPro" id="IPR050679">
    <property type="entry name" value="Bact_HTH_transcr_reg"/>
</dbReference>
<accession>A0A150KJP3</accession>
<reference evidence="5 6" key="1">
    <citation type="submission" date="2016-01" db="EMBL/GenBank/DDBJ databases">
        <title>Genome Sequences of Twelve Sporeforming Bacillus Species Isolated from Foods.</title>
        <authorList>
            <person name="Berendsen E.M."/>
            <person name="Wells-Bennik M.H."/>
            <person name="Krawcyk A.O."/>
            <person name="De Jong A."/>
            <person name="Holsappel S."/>
            <person name="Eijlander R.T."/>
            <person name="Kuipers O.P."/>
        </authorList>
    </citation>
    <scope>NUCLEOTIDE SEQUENCE [LARGE SCALE GENOMIC DNA]</scope>
    <source>
        <strain evidence="5 6">B4099</strain>
    </source>
</reference>
<proteinExistence type="predicted"/>
<dbReference type="SMART" id="SM00866">
    <property type="entry name" value="UTRA"/>
    <property type="match status" value="1"/>
</dbReference>
<evidence type="ECO:0000313" key="5">
    <source>
        <dbReference type="EMBL" id="KYC73241.1"/>
    </source>
</evidence>
<dbReference type="SMART" id="SM00345">
    <property type="entry name" value="HTH_GNTR"/>
    <property type="match status" value="1"/>
</dbReference>
<dbReference type="PATRIC" id="fig|1398.25.peg.3688"/>
<dbReference type="SUPFAM" id="SSF46785">
    <property type="entry name" value="Winged helix' DNA-binding domain"/>
    <property type="match status" value="1"/>
</dbReference>
<gene>
    <name evidence="5" type="ORF">B4099_1965</name>
</gene>
<dbReference type="CDD" id="cd07377">
    <property type="entry name" value="WHTH_GntR"/>
    <property type="match status" value="1"/>
</dbReference>
<feature type="domain" description="HTH gntR-type" evidence="4">
    <location>
        <begin position="4"/>
        <end position="72"/>
    </location>
</feature>
<dbReference type="InterPro" id="IPR000524">
    <property type="entry name" value="Tscrpt_reg_HTH_GntR"/>
</dbReference>
<dbReference type="GO" id="GO:0003700">
    <property type="term" value="F:DNA-binding transcription factor activity"/>
    <property type="evidence" value="ECO:0007669"/>
    <property type="project" value="InterPro"/>
</dbReference>
<dbReference type="PROSITE" id="PS50949">
    <property type="entry name" value="HTH_GNTR"/>
    <property type="match status" value="1"/>
</dbReference>
<comment type="caution">
    <text evidence="5">The sequence shown here is derived from an EMBL/GenBank/DDBJ whole genome shotgun (WGS) entry which is preliminary data.</text>
</comment>
<keyword evidence="2" id="KW-0238">DNA-binding</keyword>
<evidence type="ECO:0000313" key="6">
    <source>
        <dbReference type="Proteomes" id="UP000075304"/>
    </source>
</evidence>
<dbReference type="GO" id="GO:0003677">
    <property type="term" value="F:DNA binding"/>
    <property type="evidence" value="ECO:0007669"/>
    <property type="project" value="UniProtKB-KW"/>
</dbReference>
<evidence type="ECO:0000256" key="1">
    <source>
        <dbReference type="ARBA" id="ARBA00023015"/>
    </source>
</evidence>
<dbReference type="Pfam" id="PF07702">
    <property type="entry name" value="UTRA"/>
    <property type="match status" value="1"/>
</dbReference>
<dbReference type="InterPro" id="IPR028978">
    <property type="entry name" value="Chorismate_lyase_/UTRA_dom_sf"/>
</dbReference>
<evidence type="ECO:0000259" key="4">
    <source>
        <dbReference type="PROSITE" id="PS50949"/>
    </source>
</evidence>
<dbReference type="InterPro" id="IPR011663">
    <property type="entry name" value="UTRA"/>
</dbReference>
<dbReference type="RefSeq" id="WP_061574215.1">
    <property type="nucleotide sequence ID" value="NZ_LQYI01000009.1"/>
</dbReference>
<keyword evidence="1" id="KW-0805">Transcription regulation</keyword>
<dbReference type="InterPro" id="IPR036390">
    <property type="entry name" value="WH_DNA-bd_sf"/>
</dbReference>
<protein>
    <recommendedName>
        <fullName evidence="4">HTH gntR-type domain-containing protein</fullName>
    </recommendedName>
</protein>
<dbReference type="InterPro" id="IPR036388">
    <property type="entry name" value="WH-like_DNA-bd_sf"/>
</dbReference>
<dbReference type="AlphaFoldDB" id="A0A150KJP3"/>
<dbReference type="Gene3D" id="1.10.10.10">
    <property type="entry name" value="Winged helix-like DNA-binding domain superfamily/Winged helix DNA-binding domain"/>
    <property type="match status" value="1"/>
</dbReference>
<dbReference type="EMBL" id="LQYI01000009">
    <property type="protein sequence ID" value="KYC73241.1"/>
    <property type="molecule type" value="Genomic_DNA"/>
</dbReference>
<sequence>MTNDTLYIQLMNSIKEKIMNGEYKVGDKIMSEREMAELYGINRLTVRKAIKCLRQEEYLKAIQGKGTFVEKIPDLQDKVELGSGDVSLSMSIRKGGLNSSRIVLSLKQIDAVGELKNAFPDSPQVYELIRLSFINGKPYAVQESYFPCSYFKETDRYDFANNSLYDYMDLHGHYPVRLTSDLQIRDVPDNYAPALEIKKGKKVFFFTYYGYDKEGHLVEYTLSYNKPEFTSFQFSTKRKI</sequence>
<dbReference type="Gene3D" id="3.40.1410.10">
    <property type="entry name" value="Chorismate lyase-like"/>
    <property type="match status" value="1"/>
</dbReference>
<dbReference type="Pfam" id="PF00392">
    <property type="entry name" value="GntR"/>
    <property type="match status" value="1"/>
</dbReference>
<name>A0A150KJP3_HEYCO</name>
<dbReference type="SUPFAM" id="SSF64288">
    <property type="entry name" value="Chorismate lyase-like"/>
    <property type="match status" value="1"/>
</dbReference>
<dbReference type="Proteomes" id="UP000075304">
    <property type="component" value="Unassembled WGS sequence"/>
</dbReference>
<dbReference type="PANTHER" id="PTHR44846:SF1">
    <property type="entry name" value="MANNOSYL-D-GLYCERATE TRANSPORT_METABOLISM SYSTEM REPRESSOR MNGR-RELATED"/>
    <property type="match status" value="1"/>
</dbReference>
<dbReference type="GO" id="GO:0045892">
    <property type="term" value="P:negative regulation of DNA-templated transcription"/>
    <property type="evidence" value="ECO:0007669"/>
    <property type="project" value="TreeGrafter"/>
</dbReference>
<keyword evidence="3" id="KW-0804">Transcription</keyword>
<evidence type="ECO:0000256" key="3">
    <source>
        <dbReference type="ARBA" id="ARBA00023163"/>
    </source>
</evidence>
<evidence type="ECO:0000256" key="2">
    <source>
        <dbReference type="ARBA" id="ARBA00023125"/>
    </source>
</evidence>
<organism evidence="5 6">
    <name type="scientific">Heyndrickxia coagulans</name>
    <name type="common">Weizmannia coagulans</name>
    <dbReference type="NCBI Taxonomy" id="1398"/>
    <lineage>
        <taxon>Bacteria</taxon>
        <taxon>Bacillati</taxon>
        <taxon>Bacillota</taxon>
        <taxon>Bacilli</taxon>
        <taxon>Bacillales</taxon>
        <taxon>Bacillaceae</taxon>
        <taxon>Heyndrickxia</taxon>
    </lineage>
</organism>